<gene>
    <name evidence="2" type="ORF">GCM10010439_05100</name>
</gene>
<dbReference type="PANTHER" id="PTHR33164:SF99">
    <property type="entry name" value="MARR FAMILY REGULATORY PROTEIN"/>
    <property type="match status" value="1"/>
</dbReference>
<dbReference type="Gene3D" id="1.10.10.10">
    <property type="entry name" value="Winged helix-like DNA-binding domain superfamily/Winged helix DNA-binding domain"/>
    <property type="match status" value="1"/>
</dbReference>
<reference evidence="3" key="1">
    <citation type="journal article" date="2019" name="Int. J. Syst. Evol. Microbiol.">
        <title>The Global Catalogue of Microorganisms (GCM) 10K type strain sequencing project: providing services to taxonomists for standard genome sequencing and annotation.</title>
        <authorList>
            <consortium name="The Broad Institute Genomics Platform"/>
            <consortium name="The Broad Institute Genome Sequencing Center for Infectious Disease"/>
            <person name="Wu L."/>
            <person name="Ma J."/>
        </authorList>
    </citation>
    <scope>NUCLEOTIDE SEQUENCE [LARGE SCALE GENOMIC DNA]</scope>
    <source>
        <strain evidence="3">JCM 8201</strain>
    </source>
</reference>
<dbReference type="Pfam" id="PF12802">
    <property type="entry name" value="MarR_2"/>
    <property type="match status" value="1"/>
</dbReference>
<feature type="domain" description="HTH marR-type" evidence="1">
    <location>
        <begin position="18"/>
        <end position="150"/>
    </location>
</feature>
<dbReference type="InterPro" id="IPR036390">
    <property type="entry name" value="WH_DNA-bd_sf"/>
</dbReference>
<dbReference type="PROSITE" id="PS50995">
    <property type="entry name" value="HTH_MARR_2"/>
    <property type="match status" value="1"/>
</dbReference>
<dbReference type="SUPFAM" id="SSF46785">
    <property type="entry name" value="Winged helix' DNA-binding domain"/>
    <property type="match status" value="1"/>
</dbReference>
<keyword evidence="3" id="KW-1185">Reference proteome</keyword>
<dbReference type="PANTHER" id="PTHR33164">
    <property type="entry name" value="TRANSCRIPTIONAL REGULATOR, MARR FAMILY"/>
    <property type="match status" value="1"/>
</dbReference>
<dbReference type="InterPro" id="IPR039422">
    <property type="entry name" value="MarR/SlyA-like"/>
</dbReference>
<dbReference type="InterPro" id="IPR036388">
    <property type="entry name" value="WH-like_DNA-bd_sf"/>
</dbReference>
<proteinExistence type="predicted"/>
<organism evidence="2 3">
    <name type="scientific">Actinocorallia aurantiaca</name>
    <dbReference type="NCBI Taxonomy" id="46204"/>
    <lineage>
        <taxon>Bacteria</taxon>
        <taxon>Bacillati</taxon>
        <taxon>Actinomycetota</taxon>
        <taxon>Actinomycetes</taxon>
        <taxon>Streptosporangiales</taxon>
        <taxon>Thermomonosporaceae</taxon>
        <taxon>Actinocorallia</taxon>
    </lineage>
</organism>
<dbReference type="EMBL" id="BAAATZ010000002">
    <property type="protein sequence ID" value="GAA2719469.1"/>
    <property type="molecule type" value="Genomic_DNA"/>
</dbReference>
<dbReference type="RefSeq" id="WP_344448441.1">
    <property type="nucleotide sequence ID" value="NZ_BAAATZ010000002.1"/>
</dbReference>
<evidence type="ECO:0000259" key="1">
    <source>
        <dbReference type="PROSITE" id="PS50995"/>
    </source>
</evidence>
<evidence type="ECO:0000313" key="3">
    <source>
        <dbReference type="Proteomes" id="UP001501842"/>
    </source>
</evidence>
<evidence type="ECO:0000313" key="2">
    <source>
        <dbReference type="EMBL" id="GAA2719469.1"/>
    </source>
</evidence>
<comment type="caution">
    <text evidence="2">The sequence shown here is derived from an EMBL/GenBank/DDBJ whole genome shotgun (WGS) entry which is preliminary data.</text>
</comment>
<dbReference type="Proteomes" id="UP001501842">
    <property type="component" value="Unassembled WGS sequence"/>
</dbReference>
<name>A0ABP6G960_9ACTN</name>
<protein>
    <recommendedName>
        <fullName evidence="1">HTH marR-type domain-containing protein</fullName>
    </recommendedName>
</protein>
<sequence>MDPSRKAAFGLDPDLDPSARAFRILLMTGQRLHALMDERLRPDGLTTQQAALLTVVKAMDAPSVTEAARALGTTHQNAAQLVASLTRKDFLRTEPDPADRRRRVLVATEAGDAYWRDRDPADFAALADWFSPLTPDELHTLTALAERLLLSLSAPSSPEA</sequence>
<dbReference type="SMART" id="SM00347">
    <property type="entry name" value="HTH_MARR"/>
    <property type="match status" value="1"/>
</dbReference>
<dbReference type="InterPro" id="IPR000835">
    <property type="entry name" value="HTH_MarR-typ"/>
</dbReference>
<accession>A0ABP6G960</accession>